<dbReference type="Proteomes" id="UP000886595">
    <property type="component" value="Unassembled WGS sequence"/>
</dbReference>
<dbReference type="InterPro" id="IPR001810">
    <property type="entry name" value="F-box_dom"/>
</dbReference>
<keyword evidence="1" id="KW-0175">Coiled coil</keyword>
<dbReference type="PANTHER" id="PTHR31639">
    <property type="entry name" value="F-BOX PROTEIN-LIKE"/>
    <property type="match status" value="1"/>
</dbReference>
<reference evidence="3 4" key="1">
    <citation type="submission" date="2020-02" db="EMBL/GenBank/DDBJ databases">
        <authorList>
            <person name="Ma Q."/>
            <person name="Huang Y."/>
            <person name="Song X."/>
            <person name="Pei D."/>
        </authorList>
    </citation>
    <scope>NUCLEOTIDE SEQUENCE [LARGE SCALE GENOMIC DNA]</scope>
    <source>
        <strain evidence="3">Sxm20200214</strain>
        <tissue evidence="3">Leaf</tissue>
    </source>
</reference>
<proteinExistence type="predicted"/>
<dbReference type="OrthoDB" id="586691at2759"/>
<accession>A0A8X8B7M7</accession>
<dbReference type="AlphaFoldDB" id="A0A8X8B7M7"/>
<dbReference type="Pfam" id="PF24758">
    <property type="entry name" value="LRR_At5g56370"/>
    <property type="match status" value="1"/>
</dbReference>
<dbReference type="CDD" id="cd22160">
    <property type="entry name" value="F-box_AtFBL13-like"/>
    <property type="match status" value="1"/>
</dbReference>
<dbReference type="InterPro" id="IPR053781">
    <property type="entry name" value="F-box_AtFBL13-like"/>
</dbReference>
<dbReference type="PROSITE" id="PS50181">
    <property type="entry name" value="FBOX"/>
    <property type="match status" value="1"/>
</dbReference>
<evidence type="ECO:0000259" key="2">
    <source>
        <dbReference type="PROSITE" id="PS50181"/>
    </source>
</evidence>
<dbReference type="Pfam" id="PF00646">
    <property type="entry name" value="F-box"/>
    <property type="match status" value="1"/>
</dbReference>
<name>A0A8X8B7M7_BRACI</name>
<organism evidence="3 4">
    <name type="scientific">Brassica carinata</name>
    <name type="common">Ethiopian mustard</name>
    <name type="synonym">Abyssinian cabbage</name>
    <dbReference type="NCBI Taxonomy" id="52824"/>
    <lineage>
        <taxon>Eukaryota</taxon>
        <taxon>Viridiplantae</taxon>
        <taxon>Streptophyta</taxon>
        <taxon>Embryophyta</taxon>
        <taxon>Tracheophyta</taxon>
        <taxon>Spermatophyta</taxon>
        <taxon>Magnoliopsida</taxon>
        <taxon>eudicotyledons</taxon>
        <taxon>Gunneridae</taxon>
        <taxon>Pentapetalae</taxon>
        <taxon>rosids</taxon>
        <taxon>malvids</taxon>
        <taxon>Brassicales</taxon>
        <taxon>Brassicaceae</taxon>
        <taxon>Brassiceae</taxon>
        <taxon>Brassica</taxon>
    </lineage>
</organism>
<protein>
    <recommendedName>
        <fullName evidence="2">F-box domain-containing protein</fullName>
    </recommendedName>
</protein>
<dbReference type="SUPFAM" id="SSF81383">
    <property type="entry name" value="F-box domain"/>
    <property type="match status" value="1"/>
</dbReference>
<dbReference type="PANTHER" id="PTHR31639:SF256">
    <property type="entry name" value="OS07G0242900 PROTEIN"/>
    <property type="match status" value="1"/>
</dbReference>
<dbReference type="Gene3D" id="1.20.1280.50">
    <property type="match status" value="1"/>
</dbReference>
<feature type="coiled-coil region" evidence="1">
    <location>
        <begin position="421"/>
        <end position="448"/>
    </location>
</feature>
<dbReference type="EMBL" id="JAAMPC010000002">
    <property type="protein sequence ID" value="KAG2324177.1"/>
    <property type="molecule type" value="Genomic_DNA"/>
</dbReference>
<dbReference type="InterPro" id="IPR036047">
    <property type="entry name" value="F-box-like_dom_sf"/>
</dbReference>
<dbReference type="InterPro" id="IPR055411">
    <property type="entry name" value="LRR_FXL15/At3g58940/PEG3-like"/>
</dbReference>
<evidence type="ECO:0000256" key="1">
    <source>
        <dbReference type="SAM" id="Coils"/>
    </source>
</evidence>
<evidence type="ECO:0000313" key="3">
    <source>
        <dbReference type="EMBL" id="KAG2324177.1"/>
    </source>
</evidence>
<dbReference type="SUPFAM" id="SSF52058">
    <property type="entry name" value="L domain-like"/>
    <property type="match status" value="1"/>
</dbReference>
<sequence>MERSSSSTSSDQYEQVKSVDWISILPNDVLLRILSRLCTKEAVRTSVVFKRWEHVWKQLSHLVFDKPKTTNSTELGSNPDDKLITKVINNHEGHIESCVINYSSSQGLSGILDTWIQSLTSVKHTKVLTLIRHYDCWDRTGKVFEFPSNSFSHPSLMSLSLRSYTFRSSHPFRNCSNLRTLKLVSINATEVEVFNTLLSSCPSLEVLVLNISCIHDTGGPLKIENNKLKLLHVLFMHTIGGLQVSSTSLDVLVIENVCFQEEDFFLCAPRLLFSRKFFAPHISYNISKEEKSIVHEEFVNNIGLFKSIILMTASMSVSINLMNRTEVERLRQVLGLWIRRMRVLEITFKDNNNAPDESSEKKLWEEDNDNNVVAYPNAKFRVKTLWMPNFSGSEEEFAFASCLIKHGTVVDGMMIKTSSFSARKKSEIEAAVNKLRALQTEEDQLMIKCF</sequence>
<evidence type="ECO:0000313" key="4">
    <source>
        <dbReference type="Proteomes" id="UP000886595"/>
    </source>
</evidence>
<gene>
    <name evidence="3" type="ORF">Bca52824_006905</name>
</gene>
<dbReference type="SMART" id="SM00256">
    <property type="entry name" value="FBOX"/>
    <property type="match status" value="1"/>
</dbReference>
<comment type="caution">
    <text evidence="3">The sequence shown here is derived from an EMBL/GenBank/DDBJ whole genome shotgun (WGS) entry which is preliminary data.</text>
</comment>
<keyword evidence="4" id="KW-1185">Reference proteome</keyword>
<dbReference type="Gene3D" id="3.80.10.10">
    <property type="entry name" value="Ribonuclease Inhibitor"/>
    <property type="match status" value="1"/>
</dbReference>
<feature type="domain" description="F-box" evidence="2">
    <location>
        <begin position="19"/>
        <end position="67"/>
    </location>
</feature>
<dbReference type="InterPro" id="IPR032675">
    <property type="entry name" value="LRR_dom_sf"/>
</dbReference>